<dbReference type="GO" id="GO:0003677">
    <property type="term" value="F:DNA binding"/>
    <property type="evidence" value="ECO:0007669"/>
    <property type="project" value="UniProtKB-UniRule"/>
</dbReference>
<feature type="compositionally biased region" description="Basic and acidic residues" evidence="17">
    <location>
        <begin position="351"/>
        <end position="361"/>
    </location>
</feature>
<feature type="region of interest" description="Disordered" evidence="17">
    <location>
        <begin position="347"/>
        <end position="377"/>
    </location>
</feature>
<keyword evidence="9 16" id="KW-0460">Magnesium</keyword>
<dbReference type="Pfam" id="PF00752">
    <property type="entry name" value="XPG_N"/>
    <property type="match status" value="1"/>
</dbReference>
<dbReference type="Gene3D" id="3.40.50.1010">
    <property type="entry name" value="5'-nuclease"/>
    <property type="match status" value="1"/>
</dbReference>
<dbReference type="SMART" id="SM00485">
    <property type="entry name" value="XPGN"/>
    <property type="match status" value="1"/>
</dbReference>
<keyword evidence="11 16" id="KW-0234">DNA repair</keyword>
<evidence type="ECO:0000256" key="10">
    <source>
        <dbReference type="ARBA" id="ARBA00023128"/>
    </source>
</evidence>
<keyword evidence="3 16" id="KW-0540">Nuclease</keyword>
<evidence type="ECO:0000256" key="17">
    <source>
        <dbReference type="SAM" id="MobiDB-lite"/>
    </source>
</evidence>
<evidence type="ECO:0000256" key="8">
    <source>
        <dbReference type="ARBA" id="ARBA00022839"/>
    </source>
</evidence>
<dbReference type="InterPro" id="IPR006085">
    <property type="entry name" value="XPG_DNA_repair_N"/>
</dbReference>
<dbReference type="FunFam" id="1.10.150.20:FF:000009">
    <property type="entry name" value="Flap endonuclease 1"/>
    <property type="match status" value="1"/>
</dbReference>
<dbReference type="GO" id="GO:0000287">
    <property type="term" value="F:magnesium ion binding"/>
    <property type="evidence" value="ECO:0007669"/>
    <property type="project" value="UniProtKB-UniRule"/>
</dbReference>
<comment type="cofactor">
    <cofactor evidence="16">
        <name>Mg(2+)</name>
        <dbReference type="ChEBI" id="CHEBI:18420"/>
    </cofactor>
    <text evidence="16">Binds 2 magnesium ions per subunit. They probably participate in the reaction catalyzed by the enzyme. May bind an additional third magnesium ion after substrate binding.</text>
</comment>
<dbReference type="InterPro" id="IPR008918">
    <property type="entry name" value="HhH2"/>
</dbReference>
<reference evidence="20" key="1">
    <citation type="journal article" date="2022" name="Proc. Natl. Acad. Sci. U.S.A.">
        <title>Life cycle and functional genomics of the unicellular red alga Galdieria for elucidating algal and plant evolution and industrial use.</title>
        <authorList>
            <person name="Hirooka S."/>
            <person name="Itabashi T."/>
            <person name="Ichinose T.M."/>
            <person name="Onuma R."/>
            <person name="Fujiwara T."/>
            <person name="Yamashita S."/>
            <person name="Jong L.W."/>
            <person name="Tomita R."/>
            <person name="Iwane A.H."/>
            <person name="Miyagishima S.Y."/>
        </authorList>
    </citation>
    <scope>NUCLEOTIDE SEQUENCE</scope>
    <source>
        <strain evidence="20">NBRC 102759</strain>
    </source>
</reference>
<dbReference type="FunFam" id="3.40.50.1010:FF:000016">
    <property type="entry name" value="Flap endonuclease 1"/>
    <property type="match status" value="1"/>
</dbReference>
<dbReference type="GO" id="GO:0005654">
    <property type="term" value="C:nucleoplasm"/>
    <property type="evidence" value="ECO:0007669"/>
    <property type="project" value="UniProtKB-SubCell"/>
</dbReference>
<organism evidence="20 21">
    <name type="scientific">Galdieria partita</name>
    <dbReference type="NCBI Taxonomy" id="83374"/>
    <lineage>
        <taxon>Eukaryota</taxon>
        <taxon>Rhodophyta</taxon>
        <taxon>Bangiophyceae</taxon>
        <taxon>Galdieriales</taxon>
        <taxon>Galdieriaceae</taxon>
        <taxon>Galdieria</taxon>
    </lineage>
</organism>
<dbReference type="SMART" id="SM00484">
    <property type="entry name" value="XPGI"/>
    <property type="match status" value="1"/>
</dbReference>
<dbReference type="AlphaFoldDB" id="A0A9C7PVU7"/>
<dbReference type="Proteomes" id="UP001061958">
    <property type="component" value="Unassembled WGS sequence"/>
</dbReference>
<evidence type="ECO:0000256" key="14">
    <source>
        <dbReference type="ARBA" id="ARBA00034726"/>
    </source>
</evidence>
<keyword evidence="2 16" id="KW-0235">DNA replication</keyword>
<evidence type="ECO:0000256" key="16">
    <source>
        <dbReference type="HAMAP-Rule" id="MF_03140"/>
    </source>
</evidence>
<evidence type="ECO:0000256" key="7">
    <source>
        <dbReference type="ARBA" id="ARBA00022801"/>
    </source>
</evidence>
<dbReference type="Gene3D" id="1.10.150.20">
    <property type="entry name" value="5' to 3' exonuclease, C-terminal subdomain"/>
    <property type="match status" value="1"/>
</dbReference>
<name>A0A9C7PVU7_9RHOD</name>
<comment type="subunit">
    <text evidence="15">Interacts with PCNA1 and PCNA2. Three molecules of FEN1 bind to one PCNA trimer with each molecule binding to one PCNA monomer. PCNA stimulates the nuclease activity without altering cleavage specificity.</text>
</comment>
<dbReference type="PRINTS" id="PR00853">
    <property type="entry name" value="XPGRADSUPER"/>
</dbReference>
<keyword evidence="1 16" id="KW-0597">Phosphoprotein</keyword>
<evidence type="ECO:0000256" key="12">
    <source>
        <dbReference type="ARBA" id="ARBA00023242"/>
    </source>
</evidence>
<keyword evidence="4 16" id="KW-0479">Metal-binding</keyword>
<keyword evidence="8 16" id="KW-0269">Exonuclease</keyword>
<dbReference type="GO" id="GO:0017108">
    <property type="term" value="F:5'-flap endonuclease activity"/>
    <property type="evidence" value="ECO:0007669"/>
    <property type="project" value="UniProtKB-UniRule"/>
</dbReference>
<comment type="subcellular location">
    <subcellularLocation>
        <location evidence="16">Nucleus</location>
        <location evidence="16">Nucleolus</location>
    </subcellularLocation>
    <subcellularLocation>
        <location evidence="16">Nucleus</location>
        <location evidence="16">Nucleoplasm</location>
    </subcellularLocation>
    <subcellularLocation>
        <location evidence="16">Mitochondrion</location>
    </subcellularLocation>
    <text evidence="16">Resides mostly in the nucleoli and relocalizes to the nucleoplasm upon DNA damage.</text>
</comment>
<keyword evidence="21" id="KW-1185">Reference proteome</keyword>
<dbReference type="PANTHER" id="PTHR11081:SF9">
    <property type="entry name" value="FLAP ENDONUCLEASE 1"/>
    <property type="match status" value="1"/>
</dbReference>
<dbReference type="SUPFAM" id="SSF47807">
    <property type="entry name" value="5' to 3' exonuclease, C-terminal subdomain"/>
    <property type="match status" value="1"/>
</dbReference>
<dbReference type="InterPro" id="IPR006084">
    <property type="entry name" value="XPG/Rad2"/>
</dbReference>
<accession>A0A9C7PVU7</accession>
<gene>
    <name evidence="20" type="ORF">GpartN1_g2577.t1</name>
</gene>
<evidence type="ECO:0000256" key="1">
    <source>
        <dbReference type="ARBA" id="ARBA00022553"/>
    </source>
</evidence>
<evidence type="ECO:0000256" key="13">
    <source>
        <dbReference type="ARBA" id="ARBA00029382"/>
    </source>
</evidence>
<evidence type="ECO:0000256" key="3">
    <source>
        <dbReference type="ARBA" id="ARBA00022722"/>
    </source>
</evidence>
<feature type="domain" description="XPG N-terminal" evidence="19">
    <location>
        <begin position="1"/>
        <end position="107"/>
    </location>
</feature>
<comment type="function">
    <text evidence="13 16">Structure-specific nuclease with 5'-flap endonuclease and 5'-3' exonuclease activities involved in DNA replication and repair. During DNA replication, cleaves the 5'-overhanging flap structure that is generated by displacement synthesis when DNA polymerase encounters the 5'-end of a downstream Okazaki fragment. It enters the flap from the 5'-end and then tracks to cleave the flap base, leaving a nick for ligation. Also involved in the long patch base excision repair (LP-BER) pathway, by cleaving within the apurinic/apyrimidinic (AP) site-terminated flap. Acts as a genome stabilization factor that prevents flaps from equilibrating into structures that lead to duplications and deletions. Also possesses 5'-3' exonuclease activity on nicked or gapped double-stranded DNA, and exhibits RNase H activity. Also involved in replication and repair of rDNA and in repairing mitochondrial DNA.</text>
</comment>
<dbReference type="GO" id="GO:0043137">
    <property type="term" value="P:DNA replication, removal of RNA primer"/>
    <property type="evidence" value="ECO:0007669"/>
    <property type="project" value="UniProtKB-UniRule"/>
</dbReference>
<dbReference type="SMART" id="SM00279">
    <property type="entry name" value="HhH2"/>
    <property type="match status" value="1"/>
</dbReference>
<keyword evidence="12 16" id="KW-0539">Nucleus</keyword>
<dbReference type="SUPFAM" id="SSF88723">
    <property type="entry name" value="PIN domain-like"/>
    <property type="match status" value="1"/>
</dbReference>
<keyword evidence="7 16" id="KW-0378">Hydrolase</keyword>
<dbReference type="CDD" id="cd09907">
    <property type="entry name" value="H3TH_FEN1-Euk"/>
    <property type="match status" value="1"/>
</dbReference>
<feature type="domain" description="XPG-I" evidence="18">
    <location>
        <begin position="146"/>
        <end position="223"/>
    </location>
</feature>
<comment type="caution">
    <text evidence="20">The sequence shown here is derived from an EMBL/GenBank/DDBJ whole genome shotgun (WGS) entry which is preliminary data.</text>
</comment>
<dbReference type="OrthoDB" id="1937206at2759"/>
<dbReference type="CDD" id="cd09867">
    <property type="entry name" value="PIN_FEN1"/>
    <property type="match status" value="1"/>
</dbReference>
<keyword evidence="5 16" id="KW-0255">Endonuclease</keyword>
<comment type="similarity">
    <text evidence="14 16">Belongs to the XPG/RAD2 endonuclease family. FEN1 subfamily.</text>
</comment>
<evidence type="ECO:0000256" key="2">
    <source>
        <dbReference type="ARBA" id="ARBA00022705"/>
    </source>
</evidence>
<keyword evidence="10 16" id="KW-0496">Mitochondrion</keyword>
<dbReference type="PROSITE" id="PS00842">
    <property type="entry name" value="XPG_2"/>
    <property type="match status" value="1"/>
</dbReference>
<evidence type="ECO:0000256" key="9">
    <source>
        <dbReference type="ARBA" id="ARBA00022842"/>
    </source>
</evidence>
<evidence type="ECO:0000259" key="18">
    <source>
        <dbReference type="SMART" id="SM00484"/>
    </source>
</evidence>
<sequence length="377" mass="42405">MGIKGLTKLLGDYAPSCVQQQELKNYFGRKIAIDASMNIYQFLSAVRAGADNLRNEAGEVTSHLSGLFYRTTRLMELGVMPCYVFDGKPPELKSGELSKRIEARRQAEASAALAKEEGDVEAYEKFNRRVNKVSPEVIEQSKRLLRLMGIPVIEAPEEAEAQCASLCKENLVYATASEDMDSLTFGSPKVIRQLWVGATSTAEKKGILPLEFSLEKALLELKFSFEQFVDLCILCGCDYLDSIKGIGPYKAFNLIRKHGNLEGALEEIKEKHDVPENFPYDKARELFLKPNVHPSSSLALEWSPPDEQGIIQMLVHESNFNEDNIRKALKRLAHSKHACSQGRLENFFSIKPKEKQESSTDKKRKTPVFSPKGNKRR</sequence>
<dbReference type="EC" id="3.1.-.-" evidence="16"/>
<dbReference type="InterPro" id="IPR023426">
    <property type="entry name" value="Flap_endonuc"/>
</dbReference>
<dbReference type="InterPro" id="IPR019974">
    <property type="entry name" value="XPG_CS"/>
</dbReference>
<dbReference type="GO" id="GO:0005730">
    <property type="term" value="C:nucleolus"/>
    <property type="evidence" value="ECO:0007669"/>
    <property type="project" value="UniProtKB-SubCell"/>
</dbReference>
<evidence type="ECO:0000313" key="21">
    <source>
        <dbReference type="Proteomes" id="UP001061958"/>
    </source>
</evidence>
<dbReference type="InterPro" id="IPR036279">
    <property type="entry name" value="5-3_exonuclease_C_sf"/>
</dbReference>
<evidence type="ECO:0000256" key="11">
    <source>
        <dbReference type="ARBA" id="ARBA00023204"/>
    </source>
</evidence>
<dbReference type="PANTHER" id="PTHR11081">
    <property type="entry name" value="FLAP ENDONUCLEASE FAMILY MEMBER"/>
    <property type="match status" value="1"/>
</dbReference>
<evidence type="ECO:0000256" key="5">
    <source>
        <dbReference type="ARBA" id="ARBA00022759"/>
    </source>
</evidence>
<evidence type="ECO:0000313" key="20">
    <source>
        <dbReference type="EMBL" id="GJQ10786.1"/>
    </source>
</evidence>
<evidence type="ECO:0000256" key="15">
    <source>
        <dbReference type="ARBA" id="ARBA00063178"/>
    </source>
</evidence>
<evidence type="ECO:0000259" key="19">
    <source>
        <dbReference type="SMART" id="SM00485"/>
    </source>
</evidence>
<evidence type="ECO:0000256" key="6">
    <source>
        <dbReference type="ARBA" id="ARBA00022763"/>
    </source>
</evidence>
<dbReference type="InterPro" id="IPR029060">
    <property type="entry name" value="PIN-like_dom_sf"/>
</dbReference>
<dbReference type="HAMAP" id="MF_00614">
    <property type="entry name" value="Fen"/>
    <property type="match status" value="1"/>
</dbReference>
<dbReference type="InterPro" id="IPR006086">
    <property type="entry name" value="XPG-I_dom"/>
</dbReference>
<dbReference type="GO" id="GO:0005739">
    <property type="term" value="C:mitochondrion"/>
    <property type="evidence" value="ECO:0007669"/>
    <property type="project" value="UniProtKB-SubCell"/>
</dbReference>
<dbReference type="Pfam" id="PF00867">
    <property type="entry name" value="XPG_I"/>
    <property type="match status" value="1"/>
</dbReference>
<keyword evidence="6 16" id="KW-0227">DNA damage</keyword>
<dbReference type="EMBL" id="BQMJ01000018">
    <property type="protein sequence ID" value="GJQ10786.1"/>
    <property type="molecule type" value="Genomic_DNA"/>
</dbReference>
<dbReference type="GO" id="GO:0006284">
    <property type="term" value="P:base-excision repair"/>
    <property type="evidence" value="ECO:0007669"/>
    <property type="project" value="UniProtKB-UniRule"/>
</dbReference>
<reference evidence="20" key="2">
    <citation type="submission" date="2022-01" db="EMBL/GenBank/DDBJ databases">
        <authorList>
            <person name="Hirooka S."/>
            <person name="Miyagishima S.Y."/>
        </authorList>
    </citation>
    <scope>NUCLEOTIDE SEQUENCE</scope>
    <source>
        <strain evidence="20">NBRC 102759</strain>
    </source>
</reference>
<dbReference type="GO" id="GO:0008409">
    <property type="term" value="F:5'-3' exonuclease activity"/>
    <property type="evidence" value="ECO:0007669"/>
    <property type="project" value="UniProtKB-UniRule"/>
</dbReference>
<protein>
    <recommendedName>
        <fullName evidence="16">Flap endonuclease 1</fullName>
        <shortName evidence="16">FEN-1</shortName>
        <ecNumber evidence="16">3.1.-.-</ecNumber>
    </recommendedName>
    <alternativeName>
        <fullName evidence="16">Flap structure-specific endonuclease 1</fullName>
    </alternativeName>
</protein>
<evidence type="ECO:0000256" key="4">
    <source>
        <dbReference type="ARBA" id="ARBA00022723"/>
    </source>
</evidence>
<proteinExistence type="inferred from homology"/>